<sequence length="265" mass="28628">MSPSPTIPSPRDLLTNIFSPLPQQQEPSGPLSPSFKPTLLTLHILFPNELLPALDLLDRNLITKFILQTPQPTTTANPTPPETTGKDHESPSPPQKPLHPQSPSPPSSQETPARKTKTPLYYVTSSQSQSQTPSNPRHAAPETQPPPHYEVRPKAWNCSCPAFAFSAFPATPSSPTSSLSPPSPELSSHRSVFPARKSPSVSDDEGEEEEESWGFGGLSVGAEIAMCKHLLACIMVERWKGFGENVEERGVSVEELAGWGAGWGG</sequence>
<feature type="region of interest" description="Disordered" evidence="1">
    <location>
        <begin position="1"/>
        <end position="33"/>
    </location>
</feature>
<reference evidence="2 3" key="1">
    <citation type="submission" date="2018-12" db="EMBL/GenBank/DDBJ databases">
        <title>Venturia inaequalis Genome Resource.</title>
        <authorList>
            <person name="Lichtner F.J."/>
        </authorList>
    </citation>
    <scope>NUCLEOTIDE SEQUENCE [LARGE SCALE GENOMIC DNA]</scope>
    <source>
        <strain evidence="2 3">120213</strain>
    </source>
</reference>
<dbReference type="EMBL" id="WNWS01000057">
    <property type="protein sequence ID" value="KAE9983843.1"/>
    <property type="molecule type" value="Genomic_DNA"/>
</dbReference>
<comment type="caution">
    <text evidence="2">The sequence shown here is derived from an EMBL/GenBank/DDBJ whole genome shotgun (WGS) entry which is preliminary data.</text>
</comment>
<evidence type="ECO:0008006" key="4">
    <source>
        <dbReference type="Google" id="ProtNLM"/>
    </source>
</evidence>
<name>A0A8H3Z5E8_VENIN</name>
<dbReference type="AlphaFoldDB" id="A0A8H3Z5E8"/>
<feature type="compositionally biased region" description="Polar residues" evidence="1">
    <location>
        <begin position="16"/>
        <end position="27"/>
    </location>
</feature>
<evidence type="ECO:0000313" key="2">
    <source>
        <dbReference type="EMBL" id="KAE9983843.1"/>
    </source>
</evidence>
<gene>
    <name evidence="2" type="ORF">EG328_009457</name>
</gene>
<feature type="compositionally biased region" description="Low complexity" evidence="1">
    <location>
        <begin position="170"/>
        <end position="180"/>
    </location>
</feature>
<protein>
    <recommendedName>
        <fullName evidence="4">SWIM-type domain-containing protein</fullName>
    </recommendedName>
</protein>
<dbReference type="Proteomes" id="UP000447873">
    <property type="component" value="Unassembled WGS sequence"/>
</dbReference>
<evidence type="ECO:0000256" key="1">
    <source>
        <dbReference type="SAM" id="MobiDB-lite"/>
    </source>
</evidence>
<accession>A0A8H3Z5E8</accession>
<organism evidence="2 3">
    <name type="scientific">Venturia inaequalis</name>
    <name type="common">Apple scab fungus</name>
    <dbReference type="NCBI Taxonomy" id="5025"/>
    <lineage>
        <taxon>Eukaryota</taxon>
        <taxon>Fungi</taxon>
        <taxon>Dikarya</taxon>
        <taxon>Ascomycota</taxon>
        <taxon>Pezizomycotina</taxon>
        <taxon>Dothideomycetes</taxon>
        <taxon>Pleosporomycetidae</taxon>
        <taxon>Venturiales</taxon>
        <taxon>Venturiaceae</taxon>
        <taxon>Venturia</taxon>
    </lineage>
</organism>
<feature type="region of interest" description="Disordered" evidence="1">
    <location>
        <begin position="170"/>
        <end position="213"/>
    </location>
</feature>
<proteinExistence type="predicted"/>
<evidence type="ECO:0000313" key="3">
    <source>
        <dbReference type="Proteomes" id="UP000447873"/>
    </source>
</evidence>
<feature type="region of interest" description="Disordered" evidence="1">
    <location>
        <begin position="69"/>
        <end position="150"/>
    </location>
</feature>
<feature type="compositionally biased region" description="Pro residues" evidence="1">
    <location>
        <begin position="91"/>
        <end position="106"/>
    </location>
</feature>
<feature type="compositionally biased region" description="Acidic residues" evidence="1">
    <location>
        <begin position="202"/>
        <end position="212"/>
    </location>
</feature>